<evidence type="ECO:0000313" key="8">
    <source>
        <dbReference type="Proteomes" id="UP001608902"/>
    </source>
</evidence>
<sequence>MTELYTDLWRWKWRRRDLKRERKEVVCSHNEVFVDPLDVNKKRGQLGVSRCCTIVETSSVEASPFIDPLGATRDEGICSSLNQVESISREIGRHEVELTNTLISSDAEYIIKEPDLPGFEPWSAKRKAILDEFTASEKLSIISTFLPNGVPLNTRLCPSDRAAHRLEQLNDTSGLKKLADLSQEEYVCNVNELGRKLMTAWANQKKVESVKIAVELSRILASTASPHFYPTQFVLVTDILDVFGELVFERLRSKANAERIEAGLGPLPVEFLLDDVPETTQETAKNWFYKIGDIRELLPRFYVEAAIMGCMRFLDDKALSANLLRLCAMPLSMVHPLVASYARAYLCRIAIRLCPSNTAPHWKCINDWMQNYSDQPSAILLPAMEWMIQCVSYKAHTYDDLLPLWEYCKMPDKRPFVLRCFLSSVTAGYICEYSLETAQIVCSGEEVAATELCIFGKRLLMADVPEASRRPVLRNVWRQISKLTSVRGFVDCCDVWIEYVVKYFTWNEVGVVLNTLMEKLAPDKKYENFYEKLLSIWEKLLANSKDVSELFSLEQIPSFVDVFRNSEAMVKCSMIALSTLVKVHPIRFSNDFRLAVQILGLCRHLHDSISSMSEESEKDIVASLIQRSLDRFDLEVDPERSLDFWVDSRAALSNIDPVITYIIKRVISLGYSVIRRKAKSVAAASFLRACVANAFITVASLSDPVDQVQLYIQTGMLGLLVSSLPQVDATAKCAIEVLSKIKRVVPSTFASLSSSLLAFLVLVPDSPARPPLYFFNAFLNAIARYPWKEDSADYGHILINSLLFISILGQPELPYHIAHVQSNDQLYGGCDEFMKALDEKADVVMSRLEAIVDENTVSSHKVAIALCETIVSIGKIDEMAELLVQILNRLTRGDLKPWKKGLLNSLMELSKRDQMMVKNGRKLIAIFFLLLCLTIHLAGPVEILFIWI</sequence>
<comment type="similarity">
    <text evidence="2">Belongs to the VPS35L family.</text>
</comment>
<evidence type="ECO:0000256" key="2">
    <source>
        <dbReference type="ARBA" id="ARBA00010704"/>
    </source>
</evidence>
<evidence type="ECO:0000256" key="4">
    <source>
        <dbReference type="ARBA" id="ARBA00022753"/>
    </source>
</evidence>
<keyword evidence="4" id="KW-0967">Endosome</keyword>
<protein>
    <submittedName>
        <fullName evidence="7">Uncharacterized protein</fullName>
    </submittedName>
</protein>
<evidence type="ECO:0000256" key="6">
    <source>
        <dbReference type="SAM" id="Phobius"/>
    </source>
</evidence>
<organism evidence="7 8">
    <name type="scientific">Gnathostoma spinigerum</name>
    <dbReference type="NCBI Taxonomy" id="75299"/>
    <lineage>
        <taxon>Eukaryota</taxon>
        <taxon>Metazoa</taxon>
        <taxon>Ecdysozoa</taxon>
        <taxon>Nematoda</taxon>
        <taxon>Chromadorea</taxon>
        <taxon>Rhabditida</taxon>
        <taxon>Spirurina</taxon>
        <taxon>Gnathostomatomorpha</taxon>
        <taxon>Gnathostomatoidea</taxon>
        <taxon>Gnathostomatidae</taxon>
        <taxon>Gnathostoma</taxon>
    </lineage>
</organism>
<keyword evidence="6" id="KW-0812">Transmembrane</keyword>
<evidence type="ECO:0000256" key="1">
    <source>
        <dbReference type="ARBA" id="ARBA00004177"/>
    </source>
</evidence>
<proteinExistence type="inferred from homology"/>
<keyword evidence="5" id="KW-0653">Protein transport</keyword>
<dbReference type="GO" id="GO:0005768">
    <property type="term" value="C:endosome"/>
    <property type="evidence" value="ECO:0007669"/>
    <property type="project" value="UniProtKB-SubCell"/>
</dbReference>
<comment type="caution">
    <text evidence="7">The sequence shown here is derived from an EMBL/GenBank/DDBJ whole genome shotgun (WGS) entry which is preliminary data.</text>
</comment>
<accession>A0ABD6ETI5</accession>
<name>A0ABD6ETI5_9BILA</name>
<dbReference type="Proteomes" id="UP001608902">
    <property type="component" value="Unassembled WGS sequence"/>
</dbReference>
<dbReference type="PANTHER" id="PTHR13673:SF0">
    <property type="entry name" value="VPS35 ENDOSOMAL PROTEIN-SORTING FACTOR-LIKE"/>
    <property type="match status" value="1"/>
</dbReference>
<keyword evidence="8" id="KW-1185">Reference proteome</keyword>
<keyword evidence="6" id="KW-0472">Membrane</keyword>
<dbReference type="PANTHER" id="PTHR13673">
    <property type="entry name" value="ESOPHAGEAL CANCER ASSOCIATED PROTEIN"/>
    <property type="match status" value="1"/>
</dbReference>
<dbReference type="InterPro" id="IPR029705">
    <property type="entry name" value="VPS35L"/>
</dbReference>
<evidence type="ECO:0000313" key="7">
    <source>
        <dbReference type="EMBL" id="MFH4982621.1"/>
    </source>
</evidence>
<comment type="subcellular location">
    <subcellularLocation>
        <location evidence="1">Endosome</location>
    </subcellularLocation>
</comment>
<gene>
    <name evidence="7" type="ORF">AB6A40_009330</name>
</gene>
<keyword evidence="6" id="KW-1133">Transmembrane helix</keyword>
<evidence type="ECO:0000256" key="5">
    <source>
        <dbReference type="ARBA" id="ARBA00022927"/>
    </source>
</evidence>
<dbReference type="AlphaFoldDB" id="A0ABD6ETI5"/>
<dbReference type="EMBL" id="JBGFUD010009711">
    <property type="protein sequence ID" value="MFH4982621.1"/>
    <property type="molecule type" value="Genomic_DNA"/>
</dbReference>
<feature type="transmembrane region" description="Helical" evidence="6">
    <location>
        <begin position="923"/>
        <end position="947"/>
    </location>
</feature>
<reference evidence="7 8" key="1">
    <citation type="submission" date="2024-08" db="EMBL/GenBank/DDBJ databases">
        <title>Gnathostoma spinigerum genome.</title>
        <authorList>
            <person name="Gonzalez-Bertolin B."/>
            <person name="Monzon S."/>
            <person name="Zaballos A."/>
            <person name="Jimenez P."/>
            <person name="Dekumyoy P."/>
            <person name="Varona S."/>
            <person name="Cuesta I."/>
            <person name="Sumanam S."/>
            <person name="Adisakwattana P."/>
            <person name="Gasser R.B."/>
            <person name="Hernandez-Gonzalez A."/>
            <person name="Young N.D."/>
            <person name="Perteguer M.J."/>
        </authorList>
    </citation>
    <scope>NUCLEOTIDE SEQUENCE [LARGE SCALE GENOMIC DNA]</scope>
    <source>
        <strain evidence="7">AL3</strain>
        <tissue evidence="7">Liver</tissue>
    </source>
</reference>
<evidence type="ECO:0000256" key="3">
    <source>
        <dbReference type="ARBA" id="ARBA00022448"/>
    </source>
</evidence>
<keyword evidence="3" id="KW-0813">Transport</keyword>
<dbReference type="GO" id="GO:0015031">
    <property type="term" value="P:protein transport"/>
    <property type="evidence" value="ECO:0007669"/>
    <property type="project" value="UniProtKB-KW"/>
</dbReference>